<sequence>MSLPAPNCVNPVWRVSLQVLVIIKPDHDHCQQVASFLFWYPSVSPVTLFRFASCKATLTLFSSYTLFILHSFHLTLFSCSYSFRFSFPHSFPLLFSFPQSTSTFFTMLLLSALVSCLPLALTAEIHVAPTGSPTPDGTRSQPFGDIQVAVDMSRPGDVILLGGGTYELLKNINITVNGTAEAPITLRAADDEEEVVIDGEALPDTPAPLRASVPNRNRGVLHVSRARHWTFARLTFIHGAYGVYVRDSSNLRFNQIVTRDNYESGFHMQGELSDNVISYLDSYGNRDPRNNGENADGLAIKEGRGEGNIVVGGRFWDNSDDGVDFWEFHSKLTIKDSIAWGNGFNRWDMVNFTGNGNGFKLGGGSPGEILPAARDVTNCIAFGNAANGFTDNSQTGAFAVEDNTSWMNGRVGFRSVNATGVLKRNVAAANNPTAPANATAGGQATLRGAQTSVGNSWDVAGAGATTPPPLTNASFKSVDVGLVTGPRDKNGKIAPSDFLVLVDGAEMGATTDWK</sequence>
<evidence type="ECO:0000256" key="7">
    <source>
        <dbReference type="ARBA" id="ARBA00023239"/>
    </source>
</evidence>
<proteinExistence type="inferred from homology"/>
<dbReference type="PANTHER" id="PTHR40088:SF1">
    <property type="entry name" value="PECTATE LYASE PEL9"/>
    <property type="match status" value="1"/>
</dbReference>
<evidence type="ECO:0000256" key="1">
    <source>
        <dbReference type="ARBA" id="ARBA00001913"/>
    </source>
</evidence>
<comment type="caution">
    <text evidence="10">The sequence shown here is derived from an EMBL/GenBank/DDBJ whole genome shotgun (WGS) entry which is preliminary data.</text>
</comment>
<dbReference type="GO" id="GO:0016837">
    <property type="term" value="F:carbon-oxygen lyase activity, acting on polysaccharides"/>
    <property type="evidence" value="ECO:0007669"/>
    <property type="project" value="TreeGrafter"/>
</dbReference>
<comment type="similarity">
    <text evidence="8">Belongs to the polysaccharide lyase 9 family.</text>
</comment>
<evidence type="ECO:0000256" key="3">
    <source>
        <dbReference type="ARBA" id="ARBA00022525"/>
    </source>
</evidence>
<evidence type="ECO:0000256" key="4">
    <source>
        <dbReference type="ARBA" id="ARBA00022723"/>
    </source>
</evidence>
<keyword evidence="5" id="KW-0732">Signal</keyword>
<dbReference type="AlphaFoldDB" id="A0A4U6XGA1"/>
<organism evidence="10 11">
    <name type="scientific">Colletotrichum tanaceti</name>
    <dbReference type="NCBI Taxonomy" id="1306861"/>
    <lineage>
        <taxon>Eukaryota</taxon>
        <taxon>Fungi</taxon>
        <taxon>Dikarya</taxon>
        <taxon>Ascomycota</taxon>
        <taxon>Pezizomycotina</taxon>
        <taxon>Sordariomycetes</taxon>
        <taxon>Hypocreomycetidae</taxon>
        <taxon>Glomerellales</taxon>
        <taxon>Glomerellaceae</taxon>
        <taxon>Colletotrichum</taxon>
        <taxon>Colletotrichum destructivum species complex</taxon>
    </lineage>
</organism>
<evidence type="ECO:0000256" key="6">
    <source>
        <dbReference type="ARBA" id="ARBA00022837"/>
    </source>
</evidence>
<dbReference type="Pfam" id="PF22842">
    <property type="entry name" value="Pel9A-like_beta_helix"/>
    <property type="match status" value="1"/>
</dbReference>
<dbReference type="PANTHER" id="PTHR40088">
    <property type="entry name" value="PECTATE LYASE (EUROFUNG)"/>
    <property type="match status" value="1"/>
</dbReference>
<dbReference type="InterPro" id="IPR011050">
    <property type="entry name" value="Pectin_lyase_fold/virulence"/>
</dbReference>
<dbReference type="GO" id="GO:0046872">
    <property type="term" value="F:metal ion binding"/>
    <property type="evidence" value="ECO:0007669"/>
    <property type="project" value="UniProtKB-KW"/>
</dbReference>
<feature type="domain" description="Pel9A-like right handed beta-helix region" evidence="9">
    <location>
        <begin position="245"/>
        <end position="409"/>
    </location>
</feature>
<keyword evidence="3" id="KW-0964">Secreted</keyword>
<accession>A0A4U6XGA1</accession>
<evidence type="ECO:0000313" key="11">
    <source>
        <dbReference type="Proteomes" id="UP000310108"/>
    </source>
</evidence>
<dbReference type="InterPro" id="IPR006626">
    <property type="entry name" value="PbH1"/>
</dbReference>
<protein>
    <submittedName>
        <fullName evidence="10">Pectate lyase L</fullName>
    </submittedName>
</protein>
<dbReference type="GO" id="GO:0005576">
    <property type="term" value="C:extracellular region"/>
    <property type="evidence" value="ECO:0007669"/>
    <property type="project" value="UniProtKB-SubCell"/>
</dbReference>
<keyword evidence="11" id="KW-1185">Reference proteome</keyword>
<dbReference type="OrthoDB" id="5561043at2759"/>
<dbReference type="EMBL" id="PJEX01000122">
    <property type="protein sequence ID" value="TKW54795.1"/>
    <property type="molecule type" value="Genomic_DNA"/>
</dbReference>
<keyword evidence="6" id="KW-0106">Calcium</keyword>
<evidence type="ECO:0000313" key="10">
    <source>
        <dbReference type="EMBL" id="TKW54795.1"/>
    </source>
</evidence>
<dbReference type="InterPro" id="IPR053868">
    <property type="entry name" value="Pel9A-like_beta_helix"/>
</dbReference>
<keyword evidence="7 10" id="KW-0456">Lyase</keyword>
<dbReference type="Proteomes" id="UP000310108">
    <property type="component" value="Unassembled WGS sequence"/>
</dbReference>
<gene>
    <name evidence="10" type="primary">pelL</name>
    <name evidence="10" type="ORF">CTA1_5898</name>
</gene>
<comment type="subcellular location">
    <subcellularLocation>
        <location evidence="2">Secreted</location>
    </subcellularLocation>
</comment>
<evidence type="ECO:0000256" key="5">
    <source>
        <dbReference type="ARBA" id="ARBA00022729"/>
    </source>
</evidence>
<comment type="cofactor">
    <cofactor evidence="1">
        <name>Ca(2+)</name>
        <dbReference type="ChEBI" id="CHEBI:29108"/>
    </cofactor>
</comment>
<name>A0A4U6XGA1_9PEZI</name>
<dbReference type="InterPro" id="IPR052052">
    <property type="entry name" value="Polysaccharide_Lyase_9"/>
</dbReference>
<dbReference type="InterPro" id="IPR012334">
    <property type="entry name" value="Pectin_lyas_fold"/>
</dbReference>
<evidence type="ECO:0000256" key="2">
    <source>
        <dbReference type="ARBA" id="ARBA00004613"/>
    </source>
</evidence>
<dbReference type="SMART" id="SM00710">
    <property type="entry name" value="PbH1"/>
    <property type="match status" value="5"/>
</dbReference>
<dbReference type="SUPFAM" id="SSF51126">
    <property type="entry name" value="Pectin lyase-like"/>
    <property type="match status" value="1"/>
</dbReference>
<evidence type="ECO:0000256" key="8">
    <source>
        <dbReference type="ARBA" id="ARBA00038263"/>
    </source>
</evidence>
<dbReference type="Gene3D" id="2.160.20.10">
    <property type="entry name" value="Single-stranded right-handed beta-helix, Pectin lyase-like"/>
    <property type="match status" value="1"/>
</dbReference>
<evidence type="ECO:0000259" key="9">
    <source>
        <dbReference type="Pfam" id="PF22842"/>
    </source>
</evidence>
<reference evidence="10 11" key="1">
    <citation type="journal article" date="2019" name="PLoS ONE">
        <title>Comparative genome analysis indicates high evolutionary potential of pathogenicity genes in Colletotrichum tanaceti.</title>
        <authorList>
            <person name="Lelwala R.V."/>
            <person name="Korhonen P.K."/>
            <person name="Young N.D."/>
            <person name="Scott J.B."/>
            <person name="Ades P.A."/>
            <person name="Gasser R.B."/>
            <person name="Taylor P.W.J."/>
        </authorList>
    </citation>
    <scope>NUCLEOTIDE SEQUENCE [LARGE SCALE GENOMIC DNA]</scope>
    <source>
        <strain evidence="10">BRIP57314</strain>
    </source>
</reference>
<keyword evidence="4" id="KW-0479">Metal-binding</keyword>
<dbReference type="STRING" id="1306861.A0A4U6XGA1"/>